<accession>A0A2V3ID33</accession>
<sequence>MSAVNALQVVVQDLRDMEQCGMDDTGDFLAGELGEDPGTLNLLIMLLKLINGTPSEADLSEQLQQAIRRWMNYRFQHSPSIDKLLRTEVDRLVRAARRMAHVDRVRASSSTNCELLFARSTLSSLFRRRT</sequence>
<dbReference type="AlphaFoldDB" id="A0A2V3ID33"/>
<proteinExistence type="predicted"/>
<evidence type="ECO:0000313" key="1">
    <source>
        <dbReference type="EMBL" id="PXF39996.1"/>
    </source>
</evidence>
<reference evidence="1 2" key="1">
    <citation type="journal article" date="2018" name="Mol. Biol. Evol.">
        <title>Analysis of the draft genome of the red seaweed Gracilariopsis chorda provides insights into genome size evolution in Rhodophyta.</title>
        <authorList>
            <person name="Lee J."/>
            <person name="Yang E.C."/>
            <person name="Graf L."/>
            <person name="Yang J.H."/>
            <person name="Qiu H."/>
            <person name="Zel Zion U."/>
            <person name="Chan C.X."/>
            <person name="Stephens T.G."/>
            <person name="Weber A.P.M."/>
            <person name="Boo G.H."/>
            <person name="Boo S.M."/>
            <person name="Kim K.M."/>
            <person name="Shin Y."/>
            <person name="Jung M."/>
            <person name="Lee S.J."/>
            <person name="Yim H.S."/>
            <person name="Lee J.H."/>
            <person name="Bhattacharya D."/>
            <person name="Yoon H.S."/>
        </authorList>
    </citation>
    <scope>NUCLEOTIDE SEQUENCE [LARGE SCALE GENOMIC DNA]</scope>
    <source>
        <strain evidence="1 2">SKKU-2015</strain>
        <tissue evidence="1">Whole body</tissue>
    </source>
</reference>
<keyword evidence="2" id="KW-1185">Reference proteome</keyword>
<dbReference type="Proteomes" id="UP000247409">
    <property type="component" value="Unassembled WGS sequence"/>
</dbReference>
<evidence type="ECO:0000313" key="2">
    <source>
        <dbReference type="Proteomes" id="UP000247409"/>
    </source>
</evidence>
<dbReference type="EMBL" id="NBIV01000385">
    <property type="protein sequence ID" value="PXF39996.1"/>
    <property type="molecule type" value="Genomic_DNA"/>
</dbReference>
<comment type="caution">
    <text evidence="1">The sequence shown here is derived from an EMBL/GenBank/DDBJ whole genome shotgun (WGS) entry which is preliminary data.</text>
</comment>
<gene>
    <name evidence="1" type="ORF">BWQ96_10288</name>
</gene>
<protein>
    <submittedName>
        <fullName evidence="1">Uncharacterized protein</fullName>
    </submittedName>
</protein>
<name>A0A2V3ID33_9FLOR</name>
<organism evidence="1 2">
    <name type="scientific">Gracilariopsis chorda</name>
    <dbReference type="NCBI Taxonomy" id="448386"/>
    <lineage>
        <taxon>Eukaryota</taxon>
        <taxon>Rhodophyta</taxon>
        <taxon>Florideophyceae</taxon>
        <taxon>Rhodymeniophycidae</taxon>
        <taxon>Gracilariales</taxon>
        <taxon>Gracilariaceae</taxon>
        <taxon>Gracilariopsis</taxon>
    </lineage>
</organism>